<gene>
    <name evidence="3" type="ORF">QE369_000378</name>
</gene>
<sequence length="423" mass="46988">MTSEILPDAGTHSREDDGSALVLCIRNFTHIKFTYGCDVAEAVVEQVYLKASEHIDCGWRAVIPQQGDGRILVRRDFSREIRSFSQNLEHEALLVLLGSTPYVVDGTPILVALSLSSENDQGSTNVPPSNTHLPLPEISRQAMAEAVEAFRALEENRLVVVWQPIRAIEDGDVLYHEGLARVRMAPDKPDFAAHSSFIPSIERLGLSRMLDRSMVLEAIRLLQQGARGRLGCNISAQSAVCDAYWSMTFDLLAVDPSIASRLVIEITESSEAADPEGAREFTQRLRDLGCQVAVDDFGFGYSSIARIAALRPDIIKIDRQFLRHARRRIFGNQFFSSLIALSASMAAHVVVEGVEDEGDMKFARTAGAQWVQGYYLGRPRVYDPANELPASLLTTNEPHVKRSPRSSRRQISKKHFSVDLVEK</sequence>
<dbReference type="RefSeq" id="WP_309769325.1">
    <property type="nucleotide sequence ID" value="NZ_JAVIZC010000001.1"/>
</dbReference>
<organism evidence="3 4">
    <name type="scientific">Agrobacterium larrymoorei</name>
    <dbReference type="NCBI Taxonomy" id="160699"/>
    <lineage>
        <taxon>Bacteria</taxon>
        <taxon>Pseudomonadati</taxon>
        <taxon>Pseudomonadota</taxon>
        <taxon>Alphaproteobacteria</taxon>
        <taxon>Hyphomicrobiales</taxon>
        <taxon>Rhizobiaceae</taxon>
        <taxon>Rhizobium/Agrobacterium group</taxon>
        <taxon>Agrobacterium</taxon>
    </lineage>
</organism>
<dbReference type="PANTHER" id="PTHR33121">
    <property type="entry name" value="CYCLIC DI-GMP PHOSPHODIESTERASE PDEF"/>
    <property type="match status" value="1"/>
</dbReference>
<evidence type="ECO:0000256" key="1">
    <source>
        <dbReference type="SAM" id="MobiDB-lite"/>
    </source>
</evidence>
<evidence type="ECO:0000259" key="2">
    <source>
        <dbReference type="PROSITE" id="PS50883"/>
    </source>
</evidence>
<dbReference type="Pfam" id="PF00563">
    <property type="entry name" value="EAL"/>
    <property type="match status" value="1"/>
</dbReference>
<accession>A0AAJ2B6E9</accession>
<dbReference type="SUPFAM" id="SSF141868">
    <property type="entry name" value="EAL domain-like"/>
    <property type="match status" value="1"/>
</dbReference>
<dbReference type="InterPro" id="IPR001633">
    <property type="entry name" value="EAL_dom"/>
</dbReference>
<comment type="caution">
    <text evidence="3">The sequence shown here is derived from an EMBL/GenBank/DDBJ whole genome shotgun (WGS) entry which is preliminary data.</text>
</comment>
<dbReference type="Gene3D" id="3.20.20.450">
    <property type="entry name" value="EAL domain"/>
    <property type="match status" value="1"/>
</dbReference>
<dbReference type="EMBL" id="JAVIZC010000001">
    <property type="protein sequence ID" value="MDR6100200.1"/>
    <property type="molecule type" value="Genomic_DNA"/>
</dbReference>
<name>A0AAJ2B6E9_9HYPH</name>
<protein>
    <submittedName>
        <fullName evidence="3">EAL domain-containing protein (Putative c-di-GMP-specific phosphodiesterase class I)</fullName>
    </submittedName>
</protein>
<dbReference type="InterPro" id="IPR035919">
    <property type="entry name" value="EAL_sf"/>
</dbReference>
<dbReference type="InterPro" id="IPR050706">
    <property type="entry name" value="Cyclic-di-GMP_PDE-like"/>
</dbReference>
<dbReference type="GO" id="GO:0071111">
    <property type="term" value="F:cyclic-guanylate-specific phosphodiesterase activity"/>
    <property type="evidence" value="ECO:0007669"/>
    <property type="project" value="InterPro"/>
</dbReference>
<dbReference type="CDD" id="cd01948">
    <property type="entry name" value="EAL"/>
    <property type="match status" value="1"/>
</dbReference>
<reference evidence="3" key="1">
    <citation type="submission" date="2023-08" db="EMBL/GenBank/DDBJ databases">
        <title>Functional and genomic diversity of the sorghum phyllosphere microbiome.</title>
        <authorList>
            <person name="Shade A."/>
        </authorList>
    </citation>
    <scope>NUCLEOTIDE SEQUENCE</scope>
    <source>
        <strain evidence="3">SORGH_AS_0974</strain>
    </source>
</reference>
<proteinExistence type="predicted"/>
<dbReference type="PROSITE" id="PS50883">
    <property type="entry name" value="EAL"/>
    <property type="match status" value="1"/>
</dbReference>
<feature type="region of interest" description="Disordered" evidence="1">
    <location>
        <begin position="397"/>
        <end position="423"/>
    </location>
</feature>
<feature type="compositionally biased region" description="Basic residues" evidence="1">
    <location>
        <begin position="401"/>
        <end position="415"/>
    </location>
</feature>
<dbReference type="PANTHER" id="PTHR33121:SF23">
    <property type="entry name" value="CYCLIC DI-GMP PHOSPHODIESTERASE PDEB"/>
    <property type="match status" value="1"/>
</dbReference>
<feature type="domain" description="EAL" evidence="2">
    <location>
        <begin position="142"/>
        <end position="393"/>
    </location>
</feature>
<dbReference type="Proteomes" id="UP001255601">
    <property type="component" value="Unassembled WGS sequence"/>
</dbReference>
<evidence type="ECO:0000313" key="4">
    <source>
        <dbReference type="Proteomes" id="UP001255601"/>
    </source>
</evidence>
<dbReference type="SMART" id="SM00052">
    <property type="entry name" value="EAL"/>
    <property type="match status" value="1"/>
</dbReference>
<dbReference type="AlphaFoldDB" id="A0AAJ2B6E9"/>
<evidence type="ECO:0000313" key="3">
    <source>
        <dbReference type="EMBL" id="MDR6100200.1"/>
    </source>
</evidence>